<evidence type="ECO:0000313" key="1">
    <source>
        <dbReference type="EMBL" id="CAG8717194.1"/>
    </source>
</evidence>
<protein>
    <submittedName>
        <fullName evidence="1">13695_t:CDS:1</fullName>
    </submittedName>
</protein>
<feature type="non-terminal residue" evidence="1">
    <location>
        <position position="1"/>
    </location>
</feature>
<organism evidence="1 2">
    <name type="scientific">Dentiscutata heterogama</name>
    <dbReference type="NCBI Taxonomy" id="1316150"/>
    <lineage>
        <taxon>Eukaryota</taxon>
        <taxon>Fungi</taxon>
        <taxon>Fungi incertae sedis</taxon>
        <taxon>Mucoromycota</taxon>
        <taxon>Glomeromycotina</taxon>
        <taxon>Glomeromycetes</taxon>
        <taxon>Diversisporales</taxon>
        <taxon>Gigasporaceae</taxon>
        <taxon>Dentiscutata</taxon>
    </lineage>
</organism>
<sequence length="125" mass="14299">HDEAVSIKTIKNCWLYTKIISPCDNNETSIILSTYINNNEAINKYLPINPNDAKELQQVIDILCVCYPISLEDLLKAKEHEGALKIVDKRINDSGVMIKSLYKLQACIHEEVRKEEAKRLIQTTL</sequence>
<reference evidence="1" key="1">
    <citation type="submission" date="2021-06" db="EMBL/GenBank/DDBJ databases">
        <authorList>
            <person name="Kallberg Y."/>
            <person name="Tangrot J."/>
            <person name="Rosling A."/>
        </authorList>
    </citation>
    <scope>NUCLEOTIDE SEQUENCE</scope>
    <source>
        <strain evidence="1">IL203A</strain>
    </source>
</reference>
<evidence type="ECO:0000313" key="2">
    <source>
        <dbReference type="Proteomes" id="UP000789702"/>
    </source>
</evidence>
<accession>A0ACA9PPZ4</accession>
<gene>
    <name evidence="1" type="ORF">DHETER_LOCUS12612</name>
</gene>
<feature type="non-terminal residue" evidence="1">
    <location>
        <position position="125"/>
    </location>
</feature>
<name>A0ACA9PPZ4_9GLOM</name>
<proteinExistence type="predicted"/>
<dbReference type="EMBL" id="CAJVPU010031534">
    <property type="protein sequence ID" value="CAG8717194.1"/>
    <property type="molecule type" value="Genomic_DNA"/>
</dbReference>
<comment type="caution">
    <text evidence="1">The sequence shown here is derived from an EMBL/GenBank/DDBJ whole genome shotgun (WGS) entry which is preliminary data.</text>
</comment>
<keyword evidence="2" id="KW-1185">Reference proteome</keyword>
<dbReference type="Proteomes" id="UP000789702">
    <property type="component" value="Unassembled WGS sequence"/>
</dbReference>